<keyword evidence="12" id="KW-0843">Virulence</keyword>
<dbReference type="GO" id="GO:0005615">
    <property type="term" value="C:extracellular space"/>
    <property type="evidence" value="ECO:0007669"/>
    <property type="project" value="TreeGrafter"/>
</dbReference>
<dbReference type="OrthoDB" id="3626597at2759"/>
<dbReference type="Gene3D" id="3.30.70.340">
    <property type="entry name" value="Metallocarboxypeptidase-like"/>
    <property type="match status" value="1"/>
</dbReference>
<evidence type="ECO:0000256" key="2">
    <source>
        <dbReference type="ARBA" id="ARBA00003091"/>
    </source>
</evidence>
<dbReference type="InterPro" id="IPR000834">
    <property type="entry name" value="Peptidase_M14"/>
</dbReference>
<evidence type="ECO:0000256" key="6">
    <source>
        <dbReference type="ARBA" id="ARBA00022645"/>
    </source>
</evidence>
<keyword evidence="11" id="KW-0862">Zinc</keyword>
<accession>A0A6P8IYZ4</accession>
<evidence type="ECO:0000256" key="5">
    <source>
        <dbReference type="ARBA" id="ARBA00022525"/>
    </source>
</evidence>
<reference evidence="21" key="1">
    <citation type="submission" date="2025-08" db="UniProtKB">
        <authorList>
            <consortium name="RefSeq"/>
        </authorList>
    </citation>
    <scope>IDENTIFICATION</scope>
    <source>
        <tissue evidence="21">Tentacle</tissue>
    </source>
</reference>
<dbReference type="GO" id="GO:0004181">
    <property type="term" value="F:metallocarboxypeptidase activity"/>
    <property type="evidence" value="ECO:0007669"/>
    <property type="project" value="InterPro"/>
</dbReference>
<evidence type="ECO:0000256" key="12">
    <source>
        <dbReference type="ARBA" id="ARBA00023026"/>
    </source>
</evidence>
<evidence type="ECO:0000256" key="1">
    <source>
        <dbReference type="ARBA" id="ARBA00001947"/>
    </source>
</evidence>
<protein>
    <submittedName>
        <fullName evidence="21">Carboxypeptidase B-like</fullName>
    </submittedName>
</protein>
<dbReference type="Pfam" id="PF00246">
    <property type="entry name" value="Peptidase_M14"/>
    <property type="match status" value="1"/>
</dbReference>
<dbReference type="Proteomes" id="UP000515163">
    <property type="component" value="Unplaced"/>
</dbReference>
<evidence type="ECO:0000313" key="20">
    <source>
        <dbReference type="Proteomes" id="UP000515163"/>
    </source>
</evidence>
<keyword evidence="15" id="KW-1015">Disulfide bond</keyword>
<dbReference type="GeneID" id="116306475"/>
<dbReference type="Pfam" id="PF02244">
    <property type="entry name" value="Propep_M14"/>
    <property type="match status" value="1"/>
</dbReference>
<organism evidence="20 21">
    <name type="scientific">Actinia tenebrosa</name>
    <name type="common">Australian red waratah sea anemone</name>
    <dbReference type="NCBI Taxonomy" id="6105"/>
    <lineage>
        <taxon>Eukaryota</taxon>
        <taxon>Metazoa</taxon>
        <taxon>Cnidaria</taxon>
        <taxon>Anthozoa</taxon>
        <taxon>Hexacorallia</taxon>
        <taxon>Actiniaria</taxon>
        <taxon>Actiniidae</taxon>
        <taxon>Actinia</taxon>
    </lineage>
</organism>
<comment type="function">
    <text evidence="16">Involved in the digestion of the blood meal.</text>
</comment>
<dbReference type="GO" id="GO:0006508">
    <property type="term" value="P:proteolysis"/>
    <property type="evidence" value="ECO:0007669"/>
    <property type="project" value="UniProtKB-KW"/>
</dbReference>
<comment type="cofactor">
    <cofactor evidence="1">
        <name>Zn(2+)</name>
        <dbReference type="ChEBI" id="CHEBI:29105"/>
    </cofactor>
</comment>
<dbReference type="FunFam" id="3.40.630.10:FF:000040">
    <property type="entry name" value="zinc carboxypeptidase"/>
    <property type="match status" value="1"/>
</dbReference>
<keyword evidence="20" id="KW-1185">Reference proteome</keyword>
<evidence type="ECO:0000256" key="7">
    <source>
        <dbReference type="ARBA" id="ARBA00022670"/>
    </source>
</evidence>
<evidence type="ECO:0000256" key="11">
    <source>
        <dbReference type="ARBA" id="ARBA00022833"/>
    </source>
</evidence>
<dbReference type="RefSeq" id="XP_031572402.1">
    <property type="nucleotide sequence ID" value="XM_031716542.1"/>
</dbReference>
<evidence type="ECO:0000256" key="4">
    <source>
        <dbReference type="ARBA" id="ARBA00005988"/>
    </source>
</evidence>
<keyword evidence="7" id="KW-0645">Protease</keyword>
<evidence type="ECO:0000256" key="13">
    <source>
        <dbReference type="ARBA" id="ARBA00023049"/>
    </source>
</evidence>
<evidence type="ECO:0000256" key="14">
    <source>
        <dbReference type="ARBA" id="ARBA00023145"/>
    </source>
</evidence>
<feature type="chain" id="PRO_5028070921" evidence="18">
    <location>
        <begin position="24"/>
        <end position="410"/>
    </location>
</feature>
<dbReference type="SUPFAM" id="SSF53187">
    <property type="entry name" value="Zn-dependent exopeptidases"/>
    <property type="match status" value="1"/>
</dbReference>
<dbReference type="SMART" id="SM00631">
    <property type="entry name" value="Zn_pept"/>
    <property type="match status" value="1"/>
</dbReference>
<keyword evidence="9 18" id="KW-0732">Signal</keyword>
<dbReference type="KEGG" id="aten:116306475"/>
<dbReference type="InParanoid" id="A0A6P8IYZ4"/>
<keyword evidence="6" id="KW-0121">Carboxypeptidase</keyword>
<evidence type="ECO:0000313" key="21">
    <source>
        <dbReference type="RefSeq" id="XP_031572402.1"/>
    </source>
</evidence>
<evidence type="ECO:0000259" key="19">
    <source>
        <dbReference type="PROSITE" id="PS52035"/>
    </source>
</evidence>
<dbReference type="PANTHER" id="PTHR11705:SF143">
    <property type="entry name" value="SLL0236 PROTEIN"/>
    <property type="match status" value="1"/>
</dbReference>
<feature type="signal peptide" evidence="18">
    <location>
        <begin position="1"/>
        <end position="23"/>
    </location>
</feature>
<evidence type="ECO:0000256" key="15">
    <source>
        <dbReference type="ARBA" id="ARBA00023157"/>
    </source>
</evidence>
<dbReference type="PANTHER" id="PTHR11705">
    <property type="entry name" value="PROTEASE FAMILY M14 CARBOXYPEPTIDASE A,B"/>
    <property type="match status" value="1"/>
</dbReference>
<comment type="function">
    <text evidence="2">Extracellular metalloprotease that contributes to pathogenicity.</text>
</comment>
<dbReference type="PRINTS" id="PR00765">
    <property type="entry name" value="CRBOXYPTASEA"/>
</dbReference>
<dbReference type="GO" id="GO:0008270">
    <property type="term" value="F:zinc ion binding"/>
    <property type="evidence" value="ECO:0007669"/>
    <property type="project" value="InterPro"/>
</dbReference>
<evidence type="ECO:0000256" key="17">
    <source>
        <dbReference type="PROSITE-ProRule" id="PRU01379"/>
    </source>
</evidence>
<gene>
    <name evidence="21" type="primary">LOC116306475</name>
</gene>
<name>A0A6P8IYZ4_ACTTE</name>
<feature type="active site" description="Proton donor/acceptor" evidence="17">
    <location>
        <position position="374"/>
    </location>
</feature>
<keyword evidence="14" id="KW-0865">Zymogen</keyword>
<sequence length="410" mass="46661">MRRASQVVLGLLFLAVGIVCSFANQRDVVYKVIPRDQRQVDFLDGLLKNDPSLDFWVFPVSPGTDVIIHIKEGQTKAFEQMMEENDLTYSIAIHDLEPLLQKEKIQSRAGGFDASYHDLDQIHREIKTLASAHSDVASIINLGKSHEQRDMLAIKIKQGSGRKDLFFFNCGIHAREWISPATCMYMIRKILETRNNDADVQYMLSRFEWVILPVLNVDGYQHTRTRSRMWRKTRKAYGSCYGADPNRNFNYRWAGVGTSSSKCSDIFTGSHGFSEIETYNVGKYLYGRRKELKGYIDFHAYSQLWMSPWGYTNSYPPQYARQEKAMKAAVKALSAVHGTYYRYGPAAITIYPTTGDTTDWTFGVLGVVHSYCVELRPRSSNPGFILPPDKIIPVGQETLAGLKALTRNMT</sequence>
<dbReference type="Gene3D" id="3.40.630.10">
    <property type="entry name" value="Zn peptidases"/>
    <property type="match status" value="1"/>
</dbReference>
<dbReference type="InterPro" id="IPR003146">
    <property type="entry name" value="M14A_act_pep"/>
</dbReference>
<keyword evidence="13" id="KW-0482">Metalloprotease</keyword>
<comment type="similarity">
    <text evidence="4 17">Belongs to the peptidase M14 family.</text>
</comment>
<evidence type="ECO:0000256" key="8">
    <source>
        <dbReference type="ARBA" id="ARBA00022723"/>
    </source>
</evidence>
<comment type="subcellular location">
    <subcellularLocation>
        <location evidence="3">Secreted</location>
    </subcellularLocation>
</comment>
<dbReference type="SUPFAM" id="SSF54897">
    <property type="entry name" value="Protease propeptides/inhibitors"/>
    <property type="match status" value="1"/>
</dbReference>
<evidence type="ECO:0000256" key="18">
    <source>
        <dbReference type="SAM" id="SignalP"/>
    </source>
</evidence>
<feature type="domain" description="Peptidase M14" evidence="19">
    <location>
        <begin position="115"/>
        <end position="409"/>
    </location>
</feature>
<evidence type="ECO:0000256" key="9">
    <source>
        <dbReference type="ARBA" id="ARBA00022729"/>
    </source>
</evidence>
<evidence type="ECO:0000256" key="10">
    <source>
        <dbReference type="ARBA" id="ARBA00022801"/>
    </source>
</evidence>
<keyword evidence="5" id="KW-0964">Secreted</keyword>
<evidence type="ECO:0000256" key="16">
    <source>
        <dbReference type="ARBA" id="ARBA00057299"/>
    </source>
</evidence>
<dbReference type="PROSITE" id="PS52035">
    <property type="entry name" value="PEPTIDASE_M14"/>
    <property type="match status" value="1"/>
</dbReference>
<dbReference type="AlphaFoldDB" id="A0A6P8IYZ4"/>
<dbReference type="InterPro" id="IPR036990">
    <property type="entry name" value="M14A-like_propep"/>
</dbReference>
<proteinExistence type="inferred from homology"/>
<keyword evidence="8" id="KW-0479">Metal-binding</keyword>
<dbReference type="CDD" id="cd03860">
    <property type="entry name" value="M14_CP_A-B_like"/>
    <property type="match status" value="1"/>
</dbReference>
<keyword evidence="10" id="KW-0378">Hydrolase</keyword>
<evidence type="ECO:0000256" key="3">
    <source>
        <dbReference type="ARBA" id="ARBA00004613"/>
    </source>
</evidence>